<evidence type="ECO:0000256" key="3">
    <source>
        <dbReference type="ARBA" id="ARBA00022801"/>
    </source>
</evidence>
<dbReference type="PANTHER" id="PTHR33569:SF1">
    <property type="entry name" value="UREASE"/>
    <property type="match status" value="1"/>
</dbReference>
<proteinExistence type="predicted"/>
<dbReference type="Pfam" id="PF00547">
    <property type="entry name" value="Urease_gamma"/>
    <property type="match status" value="1"/>
</dbReference>
<feature type="compositionally biased region" description="Basic and acidic residues" evidence="5">
    <location>
        <begin position="210"/>
        <end position="220"/>
    </location>
</feature>
<dbReference type="Gene3D" id="2.10.150.10">
    <property type="entry name" value="Urease, beta subunit"/>
    <property type="match status" value="1"/>
</dbReference>
<dbReference type="Gene3D" id="3.30.280.10">
    <property type="entry name" value="Urease, gamma-like subunit"/>
    <property type="match status" value="1"/>
</dbReference>
<dbReference type="RefSeq" id="WP_201857851.1">
    <property type="nucleotide sequence ID" value="NZ_JAERRG010000042.1"/>
</dbReference>
<dbReference type="EMBL" id="JAERRG010000042">
    <property type="protein sequence ID" value="MBL1120080.1"/>
    <property type="molecule type" value="Genomic_DNA"/>
</dbReference>
<reference evidence="6 7" key="1">
    <citation type="submission" date="2021-01" db="EMBL/GenBank/DDBJ databases">
        <title>WGS of actinomycetes isolated from Thailand.</title>
        <authorList>
            <person name="Thawai C."/>
        </authorList>
    </citation>
    <scope>NUCLEOTIDE SEQUENCE [LARGE SCALE GENOMIC DNA]</scope>
    <source>
        <strain evidence="6 7">CA3R110</strain>
    </source>
</reference>
<dbReference type="PANTHER" id="PTHR33569">
    <property type="entry name" value="UREASE"/>
    <property type="match status" value="1"/>
</dbReference>
<feature type="region of interest" description="Disordered" evidence="5">
    <location>
        <begin position="196"/>
        <end position="220"/>
    </location>
</feature>
<dbReference type="InterPro" id="IPR002019">
    <property type="entry name" value="Urease_beta-like"/>
</dbReference>
<evidence type="ECO:0000256" key="2">
    <source>
        <dbReference type="ARBA" id="ARBA00012934"/>
    </source>
</evidence>
<dbReference type="SUPFAM" id="SSF51278">
    <property type="entry name" value="Urease, beta-subunit"/>
    <property type="match status" value="1"/>
</dbReference>
<dbReference type="SUPFAM" id="SSF54111">
    <property type="entry name" value="Urease, gamma-subunit"/>
    <property type="match status" value="1"/>
</dbReference>
<dbReference type="InterPro" id="IPR036463">
    <property type="entry name" value="Urease_gamma_sf"/>
</dbReference>
<evidence type="ECO:0000313" key="6">
    <source>
        <dbReference type="EMBL" id="MBL1120080.1"/>
    </source>
</evidence>
<protein>
    <recommendedName>
        <fullName evidence="2">urease</fullName>
        <ecNumber evidence="2">3.5.1.5</ecNumber>
    </recommendedName>
</protein>
<name>A0ABS1Q5W9_9ACTN</name>
<evidence type="ECO:0000256" key="1">
    <source>
        <dbReference type="ARBA" id="ARBA00004897"/>
    </source>
</evidence>
<dbReference type="InterPro" id="IPR002026">
    <property type="entry name" value="Urease_gamma/gamma-beta_su"/>
</dbReference>
<keyword evidence="7" id="KW-1185">Reference proteome</keyword>
<dbReference type="CDD" id="cd00390">
    <property type="entry name" value="Urease_gamma"/>
    <property type="match status" value="1"/>
</dbReference>
<dbReference type="Proteomes" id="UP000621510">
    <property type="component" value="Unassembled WGS sequence"/>
</dbReference>
<dbReference type="InterPro" id="IPR036461">
    <property type="entry name" value="Urease_betasu_sf"/>
</dbReference>
<organism evidence="6 7">
    <name type="scientific">Streptomyces endocoffeicus</name>
    <dbReference type="NCBI Taxonomy" id="2898945"/>
    <lineage>
        <taxon>Bacteria</taxon>
        <taxon>Bacillati</taxon>
        <taxon>Actinomycetota</taxon>
        <taxon>Actinomycetes</taxon>
        <taxon>Kitasatosporales</taxon>
        <taxon>Streptomycetaceae</taxon>
        <taxon>Streptomyces</taxon>
    </lineage>
</organism>
<dbReference type="NCBIfam" id="TIGR00193">
    <property type="entry name" value="urease_gam"/>
    <property type="match status" value="1"/>
</dbReference>
<dbReference type="Pfam" id="PF00699">
    <property type="entry name" value="Urease_beta"/>
    <property type="match status" value="1"/>
</dbReference>
<comment type="pathway">
    <text evidence="1">Nitrogen metabolism; urea degradation; CO(2) and NH(3) from urea (urease route): step 1/1.</text>
</comment>
<gene>
    <name evidence="6" type="primary">ureA</name>
    <name evidence="6" type="ORF">JK364_48485</name>
</gene>
<accession>A0ABS1Q5W9</accession>
<keyword evidence="3 6" id="KW-0378">Hydrolase</keyword>
<comment type="catalytic activity">
    <reaction evidence="4">
        <text>urea + 2 H2O + H(+) = hydrogencarbonate + 2 NH4(+)</text>
        <dbReference type="Rhea" id="RHEA:20557"/>
        <dbReference type="ChEBI" id="CHEBI:15377"/>
        <dbReference type="ChEBI" id="CHEBI:15378"/>
        <dbReference type="ChEBI" id="CHEBI:16199"/>
        <dbReference type="ChEBI" id="CHEBI:17544"/>
        <dbReference type="ChEBI" id="CHEBI:28938"/>
        <dbReference type="EC" id="3.5.1.5"/>
    </reaction>
</comment>
<dbReference type="EC" id="3.5.1.5" evidence="2"/>
<evidence type="ECO:0000256" key="5">
    <source>
        <dbReference type="SAM" id="MobiDB-lite"/>
    </source>
</evidence>
<evidence type="ECO:0000256" key="4">
    <source>
        <dbReference type="ARBA" id="ARBA00047778"/>
    </source>
</evidence>
<dbReference type="InterPro" id="IPR050069">
    <property type="entry name" value="Urease_subunit"/>
</dbReference>
<evidence type="ECO:0000313" key="7">
    <source>
        <dbReference type="Proteomes" id="UP000621510"/>
    </source>
</evidence>
<sequence length="220" mass="23337">MHLTPRELERVQLFTVAELARRRRARGRRLNAPEAIALICDEVLEAAWDGATLDEAIAAGRSVLTADDVADGVPALISTVQVEAMFPSGTSLVAIETPIETPISGGGGEDPGPGAVRPAHEPVAINAGRRRARLTIRNTGDRTVFLSSHYPLSEANPALELDREAAAGMRLDIAAGTALAFEPGTAREVAVVVARHHRADGDGDGDGDREEDRAERQETA</sequence>
<dbReference type="GO" id="GO:0009039">
    <property type="term" value="F:urease activity"/>
    <property type="evidence" value="ECO:0007669"/>
    <property type="project" value="UniProtKB-EC"/>
</dbReference>
<comment type="caution">
    <text evidence="6">The sequence shown here is derived from an EMBL/GenBank/DDBJ whole genome shotgun (WGS) entry which is preliminary data.</text>
</comment>